<organism evidence="7 8">
    <name type="scientific">Candidatus Glomeribacter gigasporarum BEG34</name>
    <dbReference type="NCBI Taxonomy" id="1070319"/>
    <lineage>
        <taxon>Bacteria</taxon>
        <taxon>Pseudomonadati</taxon>
        <taxon>Pseudomonadota</taxon>
        <taxon>Betaproteobacteria</taxon>
        <taxon>Burkholderiales</taxon>
        <taxon>Burkholderiaceae</taxon>
        <taxon>Candidatus Glomeribacter</taxon>
    </lineage>
</organism>
<keyword evidence="5 6" id="KW-0472">Membrane</keyword>
<dbReference type="AlphaFoldDB" id="G2J9R3"/>
<feature type="transmembrane region" description="Helical" evidence="6">
    <location>
        <begin position="248"/>
        <end position="264"/>
    </location>
</feature>
<keyword evidence="8" id="KW-1185">Reference proteome</keyword>
<evidence type="ECO:0000256" key="2">
    <source>
        <dbReference type="ARBA" id="ARBA00009773"/>
    </source>
</evidence>
<keyword evidence="4 6" id="KW-1133">Transmembrane helix</keyword>
<dbReference type="GO" id="GO:0016020">
    <property type="term" value="C:membrane"/>
    <property type="evidence" value="ECO:0007669"/>
    <property type="project" value="UniProtKB-SubCell"/>
</dbReference>
<reference evidence="7 8" key="1">
    <citation type="submission" date="2011-08" db="EMBL/GenBank/DDBJ databases">
        <title>The genome of the obligate endobacterium of an arbuscular mycorrhizal fungus reveals an interphylum network of nutritional interactions.</title>
        <authorList>
            <person name="Ghignone S."/>
            <person name="Salvioli A."/>
            <person name="Anca I."/>
            <person name="Lumini E."/>
            <person name="Ortu G."/>
            <person name="Petiti L."/>
            <person name="Cruveiller S."/>
            <person name="Bianciotto V."/>
            <person name="Piffanelli P."/>
            <person name="Lanfranco L."/>
            <person name="Bonfante P."/>
        </authorList>
    </citation>
    <scope>NUCLEOTIDE SEQUENCE [LARGE SCALE GENOMIC DNA]</scope>
    <source>
        <strain evidence="7 8">BEG34</strain>
    </source>
</reference>
<proteinExistence type="inferred from homology"/>
<comment type="subcellular location">
    <subcellularLocation>
        <location evidence="1">Membrane</location>
        <topology evidence="1">Multi-pass membrane protein</topology>
    </subcellularLocation>
</comment>
<dbReference type="Proteomes" id="UP000054051">
    <property type="component" value="Unassembled WGS sequence"/>
</dbReference>
<feature type="transmembrane region" description="Helical" evidence="6">
    <location>
        <begin position="284"/>
        <end position="315"/>
    </location>
</feature>
<dbReference type="GO" id="GO:0055085">
    <property type="term" value="P:transmembrane transport"/>
    <property type="evidence" value="ECO:0007669"/>
    <property type="project" value="TreeGrafter"/>
</dbReference>
<evidence type="ECO:0000256" key="5">
    <source>
        <dbReference type="ARBA" id="ARBA00023136"/>
    </source>
</evidence>
<sequence>MWLLRPVLTSFLTAGIFAYILHPGVAFLARHKVPRGIAAALMLLLLAFLIIFLGILLLIIVQKEGPALQQKIPVLLSNMHQILSAHAARFGIDLNPDFSGLKDFATRQFASSANTLLSAAWQSLRASGNAMMSALSNLVLGPLVLYYLLVEWHRIVAHLRLAVPRRWLEATVRLAREMDQMLAQYLRGQWLVIAVLAVYYTVCLSIAGLNIALPVGIFTGLAVLIPYLGYFIGLTLALTAALLQFSDWYGFGAVAVIYGIGQLLESYFLTPYLVGERIGLHPLAVIFALLAFGQWFGFFGVLLALPAAAIVATALRELKRRYLASAFYQY</sequence>
<evidence type="ECO:0000256" key="1">
    <source>
        <dbReference type="ARBA" id="ARBA00004141"/>
    </source>
</evidence>
<evidence type="ECO:0000256" key="4">
    <source>
        <dbReference type="ARBA" id="ARBA00022989"/>
    </source>
</evidence>
<dbReference type="EMBL" id="CAFB01000042">
    <property type="protein sequence ID" value="CCD29510.1"/>
    <property type="molecule type" value="Genomic_DNA"/>
</dbReference>
<dbReference type="InterPro" id="IPR002549">
    <property type="entry name" value="AI-2E-like"/>
</dbReference>
<feature type="transmembrane region" description="Helical" evidence="6">
    <location>
        <begin position="41"/>
        <end position="61"/>
    </location>
</feature>
<dbReference type="eggNOG" id="COG0628">
    <property type="taxonomic scope" value="Bacteria"/>
</dbReference>
<feature type="transmembrane region" description="Helical" evidence="6">
    <location>
        <begin position="6"/>
        <end position="29"/>
    </location>
</feature>
<dbReference type="PANTHER" id="PTHR21716">
    <property type="entry name" value="TRANSMEMBRANE PROTEIN"/>
    <property type="match status" value="1"/>
</dbReference>
<name>G2J9R3_9BURK</name>
<comment type="similarity">
    <text evidence="2">Belongs to the autoinducer-2 exporter (AI-2E) (TC 2.A.86) family.</text>
</comment>
<gene>
    <name evidence="7" type="ORF">CAGGBEG34_250012</name>
</gene>
<accession>G2J9R3</accession>
<feature type="transmembrane region" description="Helical" evidence="6">
    <location>
        <begin position="190"/>
        <end position="211"/>
    </location>
</feature>
<keyword evidence="3 6" id="KW-0812">Transmembrane</keyword>
<dbReference type="STRING" id="1070319.CAGGBEG34_250012"/>
<evidence type="ECO:0000313" key="7">
    <source>
        <dbReference type="EMBL" id="CCD29510.1"/>
    </source>
</evidence>
<comment type="caution">
    <text evidence="7">The sequence shown here is derived from an EMBL/GenBank/DDBJ whole genome shotgun (WGS) entry which is preliminary data.</text>
</comment>
<evidence type="ECO:0000313" key="8">
    <source>
        <dbReference type="Proteomes" id="UP000054051"/>
    </source>
</evidence>
<protein>
    <submittedName>
        <fullName evidence="7">Putative membrane protein</fullName>
    </submittedName>
</protein>
<evidence type="ECO:0000256" key="3">
    <source>
        <dbReference type="ARBA" id="ARBA00022692"/>
    </source>
</evidence>
<evidence type="ECO:0000256" key="6">
    <source>
        <dbReference type="SAM" id="Phobius"/>
    </source>
</evidence>
<dbReference type="Pfam" id="PF01594">
    <property type="entry name" value="AI-2E_transport"/>
    <property type="match status" value="1"/>
</dbReference>
<feature type="transmembrane region" description="Helical" evidence="6">
    <location>
        <begin position="217"/>
        <end position="241"/>
    </location>
</feature>
<dbReference type="PANTHER" id="PTHR21716:SF64">
    <property type="entry name" value="AI-2 TRANSPORT PROTEIN TQSA"/>
    <property type="match status" value="1"/>
</dbReference>